<comment type="cofactor">
    <cofactor evidence="1">
        <name>pyridoxal 5'-phosphate</name>
        <dbReference type="ChEBI" id="CHEBI:597326"/>
    </cofactor>
</comment>
<evidence type="ECO:0000256" key="6">
    <source>
        <dbReference type="RuleBase" id="RU003560"/>
    </source>
</evidence>
<comment type="similarity">
    <text evidence="2 6">Belongs to the class-III pyridoxal-phosphate-dependent aminotransferase family.</text>
</comment>
<keyword evidence="5 6" id="KW-0663">Pyridoxal phosphate</keyword>
<keyword evidence="8" id="KW-1185">Reference proteome</keyword>
<dbReference type="InterPro" id="IPR049704">
    <property type="entry name" value="Aminotrans_3_PPA_site"/>
</dbReference>
<evidence type="ECO:0000256" key="4">
    <source>
        <dbReference type="ARBA" id="ARBA00022679"/>
    </source>
</evidence>
<evidence type="ECO:0000313" key="8">
    <source>
        <dbReference type="Proteomes" id="UP000245474"/>
    </source>
</evidence>
<dbReference type="EMBL" id="QFFI01000013">
    <property type="protein sequence ID" value="PWG63162.1"/>
    <property type="molecule type" value="Genomic_DNA"/>
</dbReference>
<evidence type="ECO:0000313" key="7">
    <source>
        <dbReference type="EMBL" id="PWG63162.1"/>
    </source>
</evidence>
<dbReference type="SUPFAM" id="SSF53383">
    <property type="entry name" value="PLP-dependent transferases"/>
    <property type="match status" value="1"/>
</dbReference>
<dbReference type="OrthoDB" id="9801052at2"/>
<dbReference type="PIRSF" id="PIRSF000521">
    <property type="entry name" value="Transaminase_4ab_Lys_Orn"/>
    <property type="match status" value="1"/>
</dbReference>
<dbReference type="PANTHER" id="PTHR43094">
    <property type="entry name" value="AMINOTRANSFERASE"/>
    <property type="match status" value="1"/>
</dbReference>
<dbReference type="PANTHER" id="PTHR43094:SF1">
    <property type="entry name" value="AMINOTRANSFERASE CLASS-III"/>
    <property type="match status" value="1"/>
</dbReference>
<dbReference type="InterPro" id="IPR015422">
    <property type="entry name" value="PyrdxlP-dep_Trfase_small"/>
</dbReference>
<dbReference type="Pfam" id="PF00202">
    <property type="entry name" value="Aminotran_3"/>
    <property type="match status" value="1"/>
</dbReference>
<keyword evidence="3 7" id="KW-0032">Aminotransferase</keyword>
<dbReference type="FunFam" id="3.40.640.10:FF:000014">
    <property type="entry name" value="Adenosylmethionine-8-amino-7-oxononanoate aminotransferase, probable"/>
    <property type="match status" value="1"/>
</dbReference>
<organism evidence="7 8">
    <name type="scientific">Sediminicurvatus halobius</name>
    <dbReference type="NCBI Taxonomy" id="2182432"/>
    <lineage>
        <taxon>Bacteria</taxon>
        <taxon>Pseudomonadati</taxon>
        <taxon>Pseudomonadota</taxon>
        <taxon>Gammaproteobacteria</taxon>
        <taxon>Chromatiales</taxon>
        <taxon>Ectothiorhodospiraceae</taxon>
        <taxon>Sediminicurvatus</taxon>
    </lineage>
</organism>
<dbReference type="Proteomes" id="UP000245474">
    <property type="component" value="Unassembled WGS sequence"/>
</dbReference>
<name>A0A2U2N254_9GAMM</name>
<dbReference type="GO" id="GO:0030170">
    <property type="term" value="F:pyridoxal phosphate binding"/>
    <property type="evidence" value="ECO:0007669"/>
    <property type="project" value="InterPro"/>
</dbReference>
<gene>
    <name evidence="7" type="ORF">DEM34_09575</name>
</gene>
<dbReference type="PROSITE" id="PS00600">
    <property type="entry name" value="AA_TRANSFER_CLASS_3"/>
    <property type="match status" value="1"/>
</dbReference>
<evidence type="ECO:0000256" key="2">
    <source>
        <dbReference type="ARBA" id="ARBA00008954"/>
    </source>
</evidence>
<sequence>MPFTANRAFARDPLMVERAEGNYLITPEGQRVFDASAGLWCTGAGHNRPEIRDAVAAQLGTLDYAPAFQFGHPLAFRLAERLRSLAPDPLDYAFFCNSGSEAADTAIKMARAYWRMHGRASKTKVIGRARGYHGMNVGGTSVGGINANRKHYGALMDTDHLPHTLLPEAAFSRGQPETGAHLADELLRLIDLHDASNIAAVMVEPFAGSTGVLVPPVGYLERLREICSAHDILLIFDEVITGFGRVGEMFAAERFGVVPDLMTLAKQITNGALPLGAVMASREIHTAFMAQDLPEHAIEFPHGYTYSGHPVACAAAMASLDIIENDGLVARGRELAPVLEAQLHARRGAPHVTDIRNLGLAGAIQLAPRDGDATIRPREAALDLWHRGFYVRFGGDTLQFTPPYTSTREELEALGEAVGQALARLR</sequence>
<dbReference type="Gene3D" id="3.90.1150.10">
    <property type="entry name" value="Aspartate Aminotransferase, domain 1"/>
    <property type="match status" value="1"/>
</dbReference>
<evidence type="ECO:0000256" key="3">
    <source>
        <dbReference type="ARBA" id="ARBA00022576"/>
    </source>
</evidence>
<dbReference type="InterPro" id="IPR005814">
    <property type="entry name" value="Aminotrans_3"/>
</dbReference>
<protein>
    <submittedName>
        <fullName evidence="7">Aspartate aminotransferase family protein</fullName>
    </submittedName>
</protein>
<dbReference type="GO" id="GO:0008483">
    <property type="term" value="F:transaminase activity"/>
    <property type="evidence" value="ECO:0007669"/>
    <property type="project" value="UniProtKB-KW"/>
</dbReference>
<dbReference type="Gene3D" id="3.40.640.10">
    <property type="entry name" value="Type I PLP-dependent aspartate aminotransferase-like (Major domain)"/>
    <property type="match status" value="1"/>
</dbReference>
<dbReference type="CDD" id="cd00610">
    <property type="entry name" value="OAT_like"/>
    <property type="match status" value="1"/>
</dbReference>
<dbReference type="AlphaFoldDB" id="A0A2U2N254"/>
<evidence type="ECO:0000256" key="1">
    <source>
        <dbReference type="ARBA" id="ARBA00001933"/>
    </source>
</evidence>
<dbReference type="InterPro" id="IPR015421">
    <property type="entry name" value="PyrdxlP-dep_Trfase_major"/>
</dbReference>
<dbReference type="InterPro" id="IPR015424">
    <property type="entry name" value="PyrdxlP-dep_Trfase"/>
</dbReference>
<evidence type="ECO:0000256" key="5">
    <source>
        <dbReference type="ARBA" id="ARBA00022898"/>
    </source>
</evidence>
<comment type="caution">
    <text evidence="7">The sequence shown here is derived from an EMBL/GenBank/DDBJ whole genome shotgun (WGS) entry which is preliminary data.</text>
</comment>
<accession>A0A2U2N254</accession>
<keyword evidence="4 7" id="KW-0808">Transferase</keyword>
<proteinExistence type="inferred from homology"/>
<reference evidence="7 8" key="1">
    <citation type="submission" date="2018-05" db="EMBL/GenBank/DDBJ databases">
        <title>Spiribacter halobius sp. nov., a moderately halophilic bacterium isolated from marine solar saltern.</title>
        <authorList>
            <person name="Zheng W.-S."/>
            <person name="Lu D.-C."/>
            <person name="Du Z.-J."/>
        </authorList>
    </citation>
    <scope>NUCLEOTIDE SEQUENCE [LARGE SCALE GENOMIC DNA]</scope>
    <source>
        <strain evidence="7 8">E85</strain>
    </source>
</reference>